<keyword evidence="3" id="KW-1185">Reference proteome</keyword>
<protein>
    <submittedName>
        <fullName evidence="2">Uncharacterized protein</fullName>
    </submittedName>
</protein>
<reference evidence="2" key="2">
    <citation type="submission" date="2020-05" db="UniProtKB">
        <authorList>
            <consortium name="EnsemblMetazoa"/>
        </authorList>
    </citation>
    <scope>IDENTIFICATION</scope>
    <source>
        <strain evidence="2">FAR1</strain>
    </source>
</reference>
<dbReference type="EnsemblMetazoa" id="AFAF001746-RA">
    <property type="protein sequence ID" value="AFAF001746-PA"/>
    <property type="gene ID" value="AFAF001746"/>
</dbReference>
<dbReference type="Proteomes" id="UP000075886">
    <property type="component" value="Unassembled WGS sequence"/>
</dbReference>
<feature type="compositionally biased region" description="Low complexity" evidence="1">
    <location>
        <begin position="24"/>
        <end position="38"/>
    </location>
</feature>
<dbReference type="EMBL" id="AXCN02000934">
    <property type="status" value="NOT_ANNOTATED_CDS"/>
    <property type="molecule type" value="Genomic_DNA"/>
</dbReference>
<accession>A0A182Q2F3</accession>
<proteinExistence type="predicted"/>
<feature type="region of interest" description="Disordered" evidence="1">
    <location>
        <begin position="15"/>
        <end position="38"/>
    </location>
</feature>
<evidence type="ECO:0000313" key="2">
    <source>
        <dbReference type="EnsemblMetazoa" id="AFAF001746-PA"/>
    </source>
</evidence>
<reference evidence="3" key="1">
    <citation type="submission" date="2014-01" db="EMBL/GenBank/DDBJ databases">
        <title>The Genome Sequence of Anopheles farauti FAR1 (V2).</title>
        <authorList>
            <consortium name="The Broad Institute Genomics Platform"/>
            <person name="Neafsey D.E."/>
            <person name="Besansky N."/>
            <person name="Howell P."/>
            <person name="Walton C."/>
            <person name="Young S.K."/>
            <person name="Zeng Q."/>
            <person name="Gargeya S."/>
            <person name="Fitzgerald M."/>
            <person name="Haas B."/>
            <person name="Abouelleil A."/>
            <person name="Allen A.W."/>
            <person name="Alvarado L."/>
            <person name="Arachchi H.M."/>
            <person name="Berlin A.M."/>
            <person name="Chapman S.B."/>
            <person name="Gainer-Dewar J."/>
            <person name="Goldberg J."/>
            <person name="Griggs A."/>
            <person name="Gujja S."/>
            <person name="Hansen M."/>
            <person name="Howarth C."/>
            <person name="Imamovic A."/>
            <person name="Ireland A."/>
            <person name="Larimer J."/>
            <person name="McCowan C."/>
            <person name="Murphy C."/>
            <person name="Pearson M."/>
            <person name="Poon T.W."/>
            <person name="Priest M."/>
            <person name="Roberts A."/>
            <person name="Saif S."/>
            <person name="Shea T."/>
            <person name="Sisk P."/>
            <person name="Sykes S."/>
            <person name="Wortman J."/>
            <person name="Nusbaum C."/>
            <person name="Birren B."/>
        </authorList>
    </citation>
    <scope>NUCLEOTIDE SEQUENCE [LARGE SCALE GENOMIC DNA]</scope>
    <source>
        <strain evidence="3">FAR1</strain>
    </source>
</reference>
<sequence length="69" mass="8449">MTCKMLHNISQEIKKQKLKEMREQQQQQQQQQNQQHQSTQASACAAYQHCHSTRKPVQYYAQHYPYQRW</sequence>
<dbReference type="AlphaFoldDB" id="A0A182Q2F3"/>
<dbReference type="VEuPathDB" id="VectorBase:AFAF001746"/>
<organism evidence="2 3">
    <name type="scientific">Anopheles farauti</name>
    <dbReference type="NCBI Taxonomy" id="69004"/>
    <lineage>
        <taxon>Eukaryota</taxon>
        <taxon>Metazoa</taxon>
        <taxon>Ecdysozoa</taxon>
        <taxon>Arthropoda</taxon>
        <taxon>Hexapoda</taxon>
        <taxon>Insecta</taxon>
        <taxon>Pterygota</taxon>
        <taxon>Neoptera</taxon>
        <taxon>Endopterygota</taxon>
        <taxon>Diptera</taxon>
        <taxon>Nematocera</taxon>
        <taxon>Culicoidea</taxon>
        <taxon>Culicidae</taxon>
        <taxon>Anophelinae</taxon>
        <taxon>Anopheles</taxon>
    </lineage>
</organism>
<evidence type="ECO:0000256" key="1">
    <source>
        <dbReference type="SAM" id="MobiDB-lite"/>
    </source>
</evidence>
<name>A0A182Q2F3_9DIPT</name>
<evidence type="ECO:0000313" key="3">
    <source>
        <dbReference type="Proteomes" id="UP000075886"/>
    </source>
</evidence>